<evidence type="ECO:0000256" key="10">
    <source>
        <dbReference type="SAM" id="Coils"/>
    </source>
</evidence>
<dbReference type="InterPro" id="IPR003369">
    <property type="entry name" value="TatA/B/E"/>
</dbReference>
<comment type="caution">
    <text evidence="12">The sequence shown here is derived from an EMBL/GenBank/DDBJ whole genome shotgun (WGS) entry which is preliminary data.</text>
</comment>
<keyword evidence="5 9" id="KW-0653">Protein transport</keyword>
<dbReference type="EMBL" id="ABCJ01000004">
    <property type="protein sequence ID" value="EDM23687.1"/>
    <property type="molecule type" value="Genomic_DNA"/>
</dbReference>
<dbReference type="AlphaFoldDB" id="A0AAI9F1G7"/>
<feature type="transmembrane region" description="Helical" evidence="11">
    <location>
        <begin position="6"/>
        <end position="22"/>
    </location>
</feature>
<dbReference type="PANTHER" id="PTHR33162:SF1">
    <property type="entry name" value="SEC-INDEPENDENT PROTEIN TRANSLOCASE PROTEIN TATA, CHLOROPLASTIC"/>
    <property type="match status" value="1"/>
</dbReference>
<evidence type="ECO:0000256" key="8">
    <source>
        <dbReference type="ARBA" id="ARBA00023136"/>
    </source>
</evidence>
<gene>
    <name evidence="12" type="ORF">CMTB2_05362</name>
</gene>
<keyword evidence="7 9" id="KW-0811">Translocation</keyword>
<keyword evidence="4 9" id="KW-0812">Transmembrane</keyword>
<evidence type="ECO:0000313" key="13">
    <source>
        <dbReference type="Proteomes" id="UP000003288"/>
    </source>
</evidence>
<evidence type="ECO:0000256" key="4">
    <source>
        <dbReference type="ARBA" id="ARBA00022692"/>
    </source>
</evidence>
<evidence type="ECO:0000256" key="7">
    <source>
        <dbReference type="ARBA" id="ARBA00023010"/>
    </source>
</evidence>
<dbReference type="HAMAP" id="MF_00237">
    <property type="entry name" value="TatB"/>
    <property type="match status" value="1"/>
</dbReference>
<keyword evidence="2 9" id="KW-0813">Transport</keyword>
<dbReference type="Gene3D" id="1.20.5.3310">
    <property type="match status" value="1"/>
</dbReference>
<dbReference type="RefSeq" id="WP_007474623.1">
    <property type="nucleotide sequence ID" value="NZ_ABCJ01000004.1"/>
</dbReference>
<dbReference type="GO" id="GO:0033281">
    <property type="term" value="C:TAT protein transport complex"/>
    <property type="evidence" value="ECO:0007669"/>
    <property type="project" value="UniProtKB-UniRule"/>
</dbReference>
<evidence type="ECO:0000256" key="3">
    <source>
        <dbReference type="ARBA" id="ARBA00022475"/>
    </source>
</evidence>
<feature type="coiled-coil region" evidence="10">
    <location>
        <begin position="49"/>
        <end position="83"/>
    </location>
</feature>
<evidence type="ECO:0000256" key="1">
    <source>
        <dbReference type="ARBA" id="ARBA00004167"/>
    </source>
</evidence>
<dbReference type="Proteomes" id="UP000003288">
    <property type="component" value="Unassembled WGS sequence"/>
</dbReference>
<keyword evidence="8 9" id="KW-0472">Membrane</keyword>
<keyword evidence="10" id="KW-0175">Coiled coil</keyword>
<dbReference type="PANTHER" id="PTHR33162">
    <property type="entry name" value="SEC-INDEPENDENT PROTEIN TRANSLOCASE PROTEIN TATA, CHLOROPLASTIC"/>
    <property type="match status" value="1"/>
</dbReference>
<evidence type="ECO:0000256" key="11">
    <source>
        <dbReference type="SAM" id="Phobius"/>
    </source>
</evidence>
<evidence type="ECO:0000256" key="5">
    <source>
        <dbReference type="ARBA" id="ARBA00022927"/>
    </source>
</evidence>
<dbReference type="PRINTS" id="PR01506">
    <property type="entry name" value="TATBPROTEIN"/>
</dbReference>
<name>A0AAI9F1G7_9BACT</name>
<dbReference type="NCBIfam" id="TIGR01410">
    <property type="entry name" value="tatB"/>
    <property type="match status" value="1"/>
</dbReference>
<comment type="similarity">
    <text evidence="9">Belongs to the TatB family.</text>
</comment>
<dbReference type="GO" id="GO:0016829">
    <property type="term" value="F:lyase activity"/>
    <property type="evidence" value="ECO:0007669"/>
    <property type="project" value="UniProtKB-KW"/>
</dbReference>
<evidence type="ECO:0000256" key="2">
    <source>
        <dbReference type="ARBA" id="ARBA00022448"/>
    </source>
</evidence>
<dbReference type="InterPro" id="IPR018448">
    <property type="entry name" value="TatB"/>
</dbReference>
<keyword evidence="12" id="KW-0456">Lyase</keyword>
<reference evidence="12 13" key="1">
    <citation type="journal article" date="2011" name="Stand. Genomic Sci.">
        <title>Draft genome sequence of Caminibacter mediatlanticus strain TB-2, an epsilonproteobacterium isolated from a deep-sea hydrothermal vent.</title>
        <authorList>
            <person name="Giovannelli D."/>
            <person name="Ferriera S."/>
            <person name="Johnson J."/>
            <person name="Kravitz S."/>
            <person name="Perez-Rodriguez I."/>
            <person name="Ricci J."/>
            <person name="O'Brien C."/>
            <person name="Voordeckers J.W."/>
            <person name="Bini E."/>
            <person name="Vetriani C."/>
        </authorList>
    </citation>
    <scope>NUCLEOTIDE SEQUENCE [LARGE SCALE GENOMIC DNA]</scope>
    <source>
        <strain evidence="12 13">TB-2</strain>
    </source>
</reference>
<keyword evidence="3 9" id="KW-1003">Cell membrane</keyword>
<accession>A0AAI9F1G7</accession>
<dbReference type="GO" id="GO:0008320">
    <property type="term" value="F:protein transmembrane transporter activity"/>
    <property type="evidence" value="ECO:0007669"/>
    <property type="project" value="UniProtKB-UniRule"/>
</dbReference>
<dbReference type="GO" id="GO:0043953">
    <property type="term" value="P:protein transport by the Tat complex"/>
    <property type="evidence" value="ECO:0007669"/>
    <property type="project" value="UniProtKB-UniRule"/>
</dbReference>
<keyword evidence="6 9" id="KW-1133">Transmembrane helix</keyword>
<proteinExistence type="inferred from homology"/>
<evidence type="ECO:0000313" key="12">
    <source>
        <dbReference type="EMBL" id="EDM23687.1"/>
    </source>
</evidence>
<organism evidence="12 13">
    <name type="scientific">Caminibacter mediatlanticus TB-2</name>
    <dbReference type="NCBI Taxonomy" id="391592"/>
    <lineage>
        <taxon>Bacteria</taxon>
        <taxon>Pseudomonadati</taxon>
        <taxon>Campylobacterota</taxon>
        <taxon>Epsilonproteobacteria</taxon>
        <taxon>Nautiliales</taxon>
        <taxon>Nautiliaceae</taxon>
        <taxon>Caminibacter</taxon>
    </lineage>
</organism>
<evidence type="ECO:0000256" key="6">
    <source>
        <dbReference type="ARBA" id="ARBA00022989"/>
    </source>
</evidence>
<evidence type="ECO:0000256" key="9">
    <source>
        <dbReference type="HAMAP-Rule" id="MF_00237"/>
    </source>
</evidence>
<sequence length="108" mass="12580">MLDIGSTEFLFIIIIAIIVLGPDKLPEALKNFGKFIGKIKRMWRDATEDIRKEIELEEMKEEMKKYKEELQKLQQQVNKDTSEINKGLTSLDDLTAMGNSRNFKDMIK</sequence>
<comment type="subcellular location">
    <subcellularLocation>
        <location evidence="9">Cell membrane</location>
        <topology evidence="9">Single-pass membrane protein</topology>
    </subcellularLocation>
    <subcellularLocation>
        <location evidence="1">Membrane</location>
        <topology evidence="1">Single-pass membrane protein</topology>
    </subcellularLocation>
</comment>
<protein>
    <recommendedName>
        <fullName evidence="9">Sec-independent protein translocase protein TatB homolog</fullName>
    </recommendedName>
</protein>
<dbReference type="Pfam" id="PF02416">
    <property type="entry name" value="TatA_B_E"/>
    <property type="match status" value="1"/>
</dbReference>